<organism evidence="18 19">
    <name type="scientific">Oncorhynchus mykiss</name>
    <name type="common">Rainbow trout</name>
    <name type="synonym">Salmo gairdneri</name>
    <dbReference type="NCBI Taxonomy" id="8022"/>
    <lineage>
        <taxon>Eukaryota</taxon>
        <taxon>Metazoa</taxon>
        <taxon>Chordata</taxon>
        <taxon>Craniata</taxon>
        <taxon>Vertebrata</taxon>
        <taxon>Euteleostomi</taxon>
        <taxon>Actinopterygii</taxon>
        <taxon>Neopterygii</taxon>
        <taxon>Teleostei</taxon>
        <taxon>Protacanthopterygii</taxon>
        <taxon>Salmoniformes</taxon>
        <taxon>Salmonidae</taxon>
        <taxon>Salmoninae</taxon>
        <taxon>Oncorhynchus</taxon>
    </lineage>
</organism>
<dbReference type="PANTHER" id="PTHR12944:SF2">
    <property type="entry name" value="O-PHOSPHOSERYL-TRNA(SEC) SELENIUM TRANSFERASE"/>
    <property type="match status" value="1"/>
</dbReference>
<reference evidence="18" key="3">
    <citation type="submission" date="2025-09" db="UniProtKB">
        <authorList>
            <consortium name="Ensembl"/>
        </authorList>
    </citation>
    <scope>IDENTIFICATION</scope>
</reference>
<evidence type="ECO:0000313" key="18">
    <source>
        <dbReference type="Ensembl" id="ENSOMYP00000129706.1"/>
    </source>
</evidence>
<keyword evidence="10" id="KW-0663">Pyridoxal phosphate</keyword>
<dbReference type="Proteomes" id="UP000694395">
    <property type="component" value="Chromosome 9"/>
</dbReference>
<keyword evidence="12" id="KW-0711">Selenium</keyword>
<keyword evidence="9" id="KW-0694">RNA-binding</keyword>
<evidence type="ECO:0000256" key="13">
    <source>
        <dbReference type="ARBA" id="ARBA00026053"/>
    </source>
</evidence>
<dbReference type="PANTHER" id="PTHR12944">
    <property type="entry name" value="SOLUBLE LIVER ANTIGEN/LIVER PANCREAS ANTIGEN"/>
    <property type="match status" value="1"/>
</dbReference>
<dbReference type="GeneTree" id="ENSGT00390000007332"/>
<comment type="function">
    <text evidence="2">Converts O-phosphoseryl-tRNA(Sec) to selenocysteinyl-tRNA(Sec) required for selenoprotein biosynthesis.</text>
</comment>
<evidence type="ECO:0000256" key="10">
    <source>
        <dbReference type="ARBA" id="ARBA00022898"/>
    </source>
</evidence>
<dbReference type="UniPathway" id="UPA00906">
    <property type="reaction ID" value="UER00898"/>
</dbReference>
<evidence type="ECO:0000256" key="12">
    <source>
        <dbReference type="ARBA" id="ARBA00023266"/>
    </source>
</evidence>
<dbReference type="GO" id="GO:0001514">
    <property type="term" value="P:selenocysteine incorporation"/>
    <property type="evidence" value="ECO:0007669"/>
    <property type="project" value="TreeGrafter"/>
</dbReference>
<dbReference type="Pfam" id="PF05889">
    <property type="entry name" value="SepSecS"/>
    <property type="match status" value="1"/>
</dbReference>
<comment type="cofactor">
    <cofactor evidence="1">
        <name>pyridoxal 5'-phosphate</name>
        <dbReference type="ChEBI" id="CHEBI:597326"/>
    </cofactor>
</comment>
<evidence type="ECO:0000256" key="5">
    <source>
        <dbReference type="ARBA" id="ARBA00012464"/>
    </source>
</evidence>
<reference evidence="18" key="2">
    <citation type="submission" date="2025-08" db="UniProtKB">
        <authorList>
            <consortium name="Ensembl"/>
        </authorList>
    </citation>
    <scope>IDENTIFICATION</scope>
</reference>
<keyword evidence="11" id="KW-0648">Protein biosynthesis</keyword>
<protein>
    <recommendedName>
        <fullName evidence="6">O-phosphoseryl-tRNA(Sec) selenium transferase</fullName>
        <ecNumber evidence="5">2.9.1.2</ecNumber>
    </recommendedName>
    <alternativeName>
        <fullName evidence="14">Selenocysteine synthase</fullName>
    </alternativeName>
    <alternativeName>
        <fullName evidence="15">Selenocysteinyl-tRNA(Sec) synthase</fullName>
    </alternativeName>
    <alternativeName>
        <fullName evidence="16">Sep-tRNA:Sec-tRNA synthase</fullName>
    </alternativeName>
</protein>
<evidence type="ECO:0000313" key="19">
    <source>
        <dbReference type="Proteomes" id="UP000694395"/>
    </source>
</evidence>
<evidence type="ECO:0000256" key="3">
    <source>
        <dbReference type="ARBA" id="ARBA00004822"/>
    </source>
</evidence>
<evidence type="ECO:0000256" key="11">
    <source>
        <dbReference type="ARBA" id="ARBA00022917"/>
    </source>
</evidence>
<dbReference type="GO" id="GO:0000049">
    <property type="term" value="F:tRNA binding"/>
    <property type="evidence" value="ECO:0007669"/>
    <property type="project" value="UniProtKB-KW"/>
</dbReference>
<comment type="pathway">
    <text evidence="3">Aminoacyl-tRNA biosynthesis; selenocysteinyl-tRNA(Sec) biosynthesis; selenocysteinyl-tRNA(Sec) from L-seryl-tRNA(Sec) (archaeal/eukaryal route): step 2/2.</text>
</comment>
<reference evidence="18" key="1">
    <citation type="submission" date="2020-07" db="EMBL/GenBank/DDBJ databases">
        <title>A long reads based de novo assembly of the rainbow trout Arlee double haploid line genome.</title>
        <authorList>
            <person name="Gao G."/>
            <person name="Palti Y."/>
        </authorList>
    </citation>
    <scope>NUCLEOTIDE SEQUENCE [LARGE SCALE GENOMIC DNA]</scope>
</reference>
<evidence type="ECO:0000256" key="2">
    <source>
        <dbReference type="ARBA" id="ARBA00002552"/>
    </source>
</evidence>
<keyword evidence="7" id="KW-0820">tRNA-binding</keyword>
<dbReference type="InterPro" id="IPR015424">
    <property type="entry name" value="PyrdxlP-dep_Trfase"/>
</dbReference>
<keyword evidence="19" id="KW-1185">Reference proteome</keyword>
<comment type="catalytic activity">
    <reaction evidence="17">
        <text>O-phospho-L-seryl-tRNA(Sec) + selenophosphate + H2O = L-selenocysteinyl-tRNA(Sec) + 2 phosphate</text>
        <dbReference type="Rhea" id="RHEA:25041"/>
        <dbReference type="Rhea" id="RHEA-COMP:9743"/>
        <dbReference type="Rhea" id="RHEA-COMP:9947"/>
        <dbReference type="ChEBI" id="CHEBI:15377"/>
        <dbReference type="ChEBI" id="CHEBI:16144"/>
        <dbReference type="ChEBI" id="CHEBI:43474"/>
        <dbReference type="ChEBI" id="CHEBI:78551"/>
        <dbReference type="ChEBI" id="CHEBI:78573"/>
        <dbReference type="EC" id="2.9.1.2"/>
    </reaction>
</comment>
<evidence type="ECO:0000256" key="6">
    <source>
        <dbReference type="ARBA" id="ARBA00021963"/>
    </source>
</evidence>
<evidence type="ECO:0000256" key="1">
    <source>
        <dbReference type="ARBA" id="ARBA00001933"/>
    </source>
</evidence>
<dbReference type="GO" id="GO:0098621">
    <property type="term" value="F:O-phosphoseryl-tRNA(Sec) selenium transferase activity"/>
    <property type="evidence" value="ECO:0007669"/>
    <property type="project" value="UniProtKB-EC"/>
</dbReference>
<dbReference type="InterPro" id="IPR019872">
    <property type="entry name" value="Sec-tRNA_Se_transferase"/>
</dbReference>
<comment type="similarity">
    <text evidence="4">Belongs to the SepSecS family.</text>
</comment>
<name>A0A8K9X9C2_ONCMY</name>
<evidence type="ECO:0000256" key="4">
    <source>
        <dbReference type="ARBA" id="ARBA00007037"/>
    </source>
</evidence>
<dbReference type="SUPFAM" id="SSF53383">
    <property type="entry name" value="PLP-dependent transferases"/>
    <property type="match status" value="1"/>
</dbReference>
<evidence type="ECO:0000256" key="8">
    <source>
        <dbReference type="ARBA" id="ARBA00022679"/>
    </source>
</evidence>
<evidence type="ECO:0000256" key="9">
    <source>
        <dbReference type="ARBA" id="ARBA00022884"/>
    </source>
</evidence>
<evidence type="ECO:0000256" key="14">
    <source>
        <dbReference type="ARBA" id="ARBA00030669"/>
    </source>
</evidence>
<dbReference type="Gene3D" id="3.40.640.10">
    <property type="entry name" value="Type I PLP-dependent aspartate aminotransferase-like (Major domain)"/>
    <property type="match status" value="1"/>
</dbReference>
<keyword evidence="8" id="KW-0808">Transferase</keyword>
<dbReference type="InterPro" id="IPR008829">
    <property type="entry name" value="SepSecS/SepCysS"/>
</dbReference>
<dbReference type="Ensembl" id="ENSOMYT00000136956.1">
    <property type="protein sequence ID" value="ENSOMYP00000129706.1"/>
    <property type="gene ID" value="ENSOMYG00000063079.1"/>
</dbReference>
<dbReference type="EC" id="2.9.1.2" evidence="5"/>
<comment type="subunit">
    <text evidence="13">Homotetramer formed by a catalytic dimer and a non-catalytic dimer serving as a binding platform that orients tRNASec for catalysis. Each tetramer binds the CCA ends of two tRNAs which point to the active sites of the catalytic dimer.</text>
</comment>
<evidence type="ECO:0000256" key="17">
    <source>
        <dbReference type="ARBA" id="ARBA00048808"/>
    </source>
</evidence>
<proteinExistence type="inferred from homology"/>
<dbReference type="GO" id="GO:0001717">
    <property type="term" value="P:conversion of seryl-tRNAsec to selenocys-tRNAsec"/>
    <property type="evidence" value="ECO:0007669"/>
    <property type="project" value="InterPro"/>
</dbReference>
<evidence type="ECO:0000256" key="7">
    <source>
        <dbReference type="ARBA" id="ARBA00022555"/>
    </source>
</evidence>
<accession>A0A8K9X9C2</accession>
<dbReference type="InterPro" id="IPR015421">
    <property type="entry name" value="PyrdxlP-dep_Trfase_major"/>
</dbReference>
<evidence type="ECO:0000256" key="16">
    <source>
        <dbReference type="ARBA" id="ARBA00032693"/>
    </source>
</evidence>
<evidence type="ECO:0000256" key="15">
    <source>
        <dbReference type="ARBA" id="ARBA00032048"/>
    </source>
</evidence>
<dbReference type="AlphaFoldDB" id="A0A8K9X9C2"/>
<sequence>MATGMSLTLCFLTLRHKRPKARYIIWPLIDQKSCFNAMITWFEPLRTDLESVDLKMQELGAENILCVHSTTSCFAIQSWLNRELATMCAKYDILHVVNNAYGVQSSKCMHFIQQGARVGRIDAFVQSLDKNFMVPVGGATIQNVSRLVLFHITKGYMCQASASPCPDVLITLLTMGASGYRKKNKFLFTMTAYPSQTRMSWANCAVLWDSQSQPVVIQPGFESGTVVTPLAPRCIVLDRCATREYTKHAIITIPRHSKAIYVENLTCKGDENCSCLLYWKFSAGLLSQYSGTSSRVILCRFLKATVCTIKGCFLLDTIQCPECYQCNVCSNPPRKYLLPVT</sequence>